<evidence type="ECO:0000256" key="1">
    <source>
        <dbReference type="ARBA" id="ARBA00043967"/>
    </source>
</evidence>
<proteinExistence type="inferred from homology"/>
<dbReference type="NCBIfam" id="TIGR01981">
    <property type="entry name" value="sufD"/>
    <property type="match status" value="1"/>
</dbReference>
<dbReference type="InterPro" id="IPR011542">
    <property type="entry name" value="SUF_FeS_clus_asmbl_SufD"/>
</dbReference>
<evidence type="ECO:0000259" key="2">
    <source>
        <dbReference type="Pfam" id="PF01458"/>
    </source>
</evidence>
<evidence type="ECO:0000313" key="4">
    <source>
        <dbReference type="Proteomes" id="UP000066203"/>
    </source>
</evidence>
<name>A0A0K2S1F3_9MICC</name>
<gene>
    <name evidence="3" type="ORF">RM6536_1704</name>
</gene>
<dbReference type="PANTHER" id="PTHR43575">
    <property type="entry name" value="PROTEIN ABCI7, CHLOROPLASTIC"/>
    <property type="match status" value="1"/>
</dbReference>
<accession>A0A0K2S1F3</accession>
<dbReference type="InterPro" id="IPR055346">
    <property type="entry name" value="Fe-S_cluster_assembly_SufBD"/>
</dbReference>
<sequence length="424" mass="46333">MPTNEETLGYHSPIIPGMDQEGEKLATEFAHDDTLYRATEAHHQGSNPNNIQKVLEASRAERKTSYNVEDFAPLTGREEDWRFTPLKRLGGLHLEKLTGTAPAPQITAPEQVQVETVSREDARIGSAGIPEDRVAANAWSSFTEATVVTIPAEAELAEHVEIDITGTGNEPAAQHIVIEAKPFSKAVVVLRHTGSTVLAQNVEFVVNDEAELNVVSVQQWADDAIHASAHYAKLGRNARFKHVVVSLGGDLVRVTPSTKFTAPGAETEMYGLYFVDAGQHIESRLFVDHSVPNCKSRVTYKGALQGKGAHSVWVGDVLIGKDAEGTDTYELNRNLLLEVGPRADSVPNLEIETGLIEGAGHASTTGQLDEQHLWYLQARGIPEAEARRLVVRGFLNEIIQQIRVPELEEQLTEALEAELALSNN</sequence>
<dbReference type="PANTHER" id="PTHR43575:SF1">
    <property type="entry name" value="PROTEIN ABCI7, CHLOROPLASTIC"/>
    <property type="match status" value="1"/>
</dbReference>
<evidence type="ECO:0000313" key="3">
    <source>
        <dbReference type="EMBL" id="BAS20951.1"/>
    </source>
</evidence>
<dbReference type="Pfam" id="PF01458">
    <property type="entry name" value="SUFBD_core"/>
    <property type="match status" value="1"/>
</dbReference>
<dbReference type="SUPFAM" id="SSF101960">
    <property type="entry name" value="Stabilizer of iron transporter SufD"/>
    <property type="match status" value="1"/>
</dbReference>
<dbReference type="RefSeq" id="WP_060824820.1">
    <property type="nucleotide sequence ID" value="NZ_AP014938.1"/>
</dbReference>
<reference evidence="4" key="1">
    <citation type="submission" date="2015-08" db="EMBL/GenBank/DDBJ databases">
        <title>Complete genome sequence of Rothia mucilaginosa strain NUM-Rm6536.</title>
        <authorList>
            <person name="Nambu T."/>
        </authorList>
    </citation>
    <scope>NUCLEOTIDE SEQUENCE [LARGE SCALE GENOMIC DNA]</scope>
    <source>
        <strain evidence="4">NUM-Rm6536</strain>
    </source>
</reference>
<dbReference type="AlphaFoldDB" id="A0A0K2S1F3"/>
<dbReference type="InterPro" id="IPR000825">
    <property type="entry name" value="SUF_FeS_clus_asmbl_SufBD_core"/>
</dbReference>
<feature type="domain" description="SUF system FeS cluster assembly SufBD core" evidence="2">
    <location>
        <begin position="168"/>
        <end position="394"/>
    </location>
</feature>
<dbReference type="InterPro" id="IPR037284">
    <property type="entry name" value="SUF_FeS_clus_asmbl_SufBD_sf"/>
</dbReference>
<protein>
    <submittedName>
        <fullName evidence="3">Iron-sulfur cluster assembly protein SufD</fullName>
    </submittedName>
</protein>
<dbReference type="Proteomes" id="UP000066203">
    <property type="component" value="Chromosome"/>
</dbReference>
<organism evidence="3">
    <name type="scientific">Rothia mucilaginosa</name>
    <dbReference type="NCBI Taxonomy" id="43675"/>
    <lineage>
        <taxon>Bacteria</taxon>
        <taxon>Bacillati</taxon>
        <taxon>Actinomycetota</taxon>
        <taxon>Actinomycetes</taxon>
        <taxon>Micrococcales</taxon>
        <taxon>Micrococcaceae</taxon>
        <taxon>Rothia</taxon>
    </lineage>
</organism>
<dbReference type="GO" id="GO:0016226">
    <property type="term" value="P:iron-sulfur cluster assembly"/>
    <property type="evidence" value="ECO:0007669"/>
    <property type="project" value="InterPro"/>
</dbReference>
<dbReference type="PATRIC" id="fig|43675.28.peg.1747"/>
<comment type="similarity">
    <text evidence="1">Belongs to the iron-sulfur cluster assembly SufBD family.</text>
</comment>
<dbReference type="EMBL" id="AP014938">
    <property type="protein sequence ID" value="BAS20951.1"/>
    <property type="molecule type" value="Genomic_DNA"/>
</dbReference>